<dbReference type="EMBL" id="BJYT01000001">
    <property type="protein sequence ID" value="GEO07872.1"/>
    <property type="molecule type" value="Genomic_DNA"/>
</dbReference>
<dbReference type="CDD" id="cd00432">
    <property type="entry name" value="Ribosomal_L18_L5e"/>
    <property type="match status" value="1"/>
</dbReference>
<comment type="caution">
    <text evidence="8">The sequence shown here is derived from an EMBL/GenBank/DDBJ whole genome shotgun (WGS) entry which is preliminary data.</text>
</comment>
<protein>
    <recommendedName>
        <fullName evidence="6 7">Large ribosomal subunit protein uL18</fullName>
    </recommendedName>
</protein>
<evidence type="ECO:0000313" key="8">
    <source>
        <dbReference type="EMBL" id="GEO07872.1"/>
    </source>
</evidence>
<proteinExistence type="inferred from homology"/>
<evidence type="ECO:0000256" key="6">
    <source>
        <dbReference type="ARBA" id="ARBA00035197"/>
    </source>
</evidence>
<dbReference type="FunFam" id="3.30.420.100:FF:000003">
    <property type="entry name" value="50S ribosomal protein L18"/>
    <property type="match status" value="1"/>
</dbReference>
<name>A0A512B7C7_9BACT</name>
<dbReference type="AlphaFoldDB" id="A0A512B7C7"/>
<keyword evidence="4 7" id="KW-0689">Ribosomal protein</keyword>
<organism evidence="8 9">
    <name type="scientific">Segetibacter aerophilus</name>
    <dbReference type="NCBI Taxonomy" id="670293"/>
    <lineage>
        <taxon>Bacteria</taxon>
        <taxon>Pseudomonadati</taxon>
        <taxon>Bacteroidota</taxon>
        <taxon>Chitinophagia</taxon>
        <taxon>Chitinophagales</taxon>
        <taxon>Chitinophagaceae</taxon>
        <taxon>Segetibacter</taxon>
    </lineage>
</organism>
<comment type="subunit">
    <text evidence="7">Part of the 50S ribosomal subunit; part of the 5S rRNA/L5/L18/L25 subcomplex. Contacts the 5S and 23S rRNAs.</text>
</comment>
<dbReference type="HAMAP" id="MF_01337_B">
    <property type="entry name" value="Ribosomal_uL18_B"/>
    <property type="match status" value="1"/>
</dbReference>
<gene>
    <name evidence="7 8" type="primary">rplR</name>
    <name evidence="8" type="ORF">SAE01_03680</name>
</gene>
<reference evidence="8 9" key="1">
    <citation type="submission" date="2019-07" db="EMBL/GenBank/DDBJ databases">
        <title>Whole genome shotgun sequence of Segetibacter aerophilus NBRC 106135.</title>
        <authorList>
            <person name="Hosoyama A."/>
            <person name="Uohara A."/>
            <person name="Ohji S."/>
            <person name="Ichikawa N."/>
        </authorList>
    </citation>
    <scope>NUCLEOTIDE SEQUENCE [LARGE SCALE GENOMIC DNA]</scope>
    <source>
        <strain evidence="8 9">NBRC 106135</strain>
    </source>
</reference>
<evidence type="ECO:0000256" key="3">
    <source>
        <dbReference type="ARBA" id="ARBA00022884"/>
    </source>
</evidence>
<keyword evidence="2 7" id="KW-0699">rRNA-binding</keyword>
<dbReference type="GO" id="GO:0008097">
    <property type="term" value="F:5S rRNA binding"/>
    <property type="evidence" value="ECO:0007669"/>
    <property type="project" value="TreeGrafter"/>
</dbReference>
<evidence type="ECO:0000256" key="7">
    <source>
        <dbReference type="HAMAP-Rule" id="MF_01337"/>
    </source>
</evidence>
<comment type="function">
    <text evidence="7">This is one of the proteins that bind and probably mediate the attachment of the 5S RNA into the large ribosomal subunit, where it forms part of the central protuberance.</text>
</comment>
<accession>A0A512B7C7</accession>
<dbReference type="GO" id="GO:0022625">
    <property type="term" value="C:cytosolic large ribosomal subunit"/>
    <property type="evidence" value="ECO:0007669"/>
    <property type="project" value="TreeGrafter"/>
</dbReference>
<evidence type="ECO:0000256" key="4">
    <source>
        <dbReference type="ARBA" id="ARBA00022980"/>
    </source>
</evidence>
<evidence type="ECO:0000256" key="1">
    <source>
        <dbReference type="ARBA" id="ARBA00007116"/>
    </source>
</evidence>
<keyword evidence="9" id="KW-1185">Reference proteome</keyword>
<dbReference type="SUPFAM" id="SSF53137">
    <property type="entry name" value="Translational machinery components"/>
    <property type="match status" value="1"/>
</dbReference>
<dbReference type="PANTHER" id="PTHR12899:SF3">
    <property type="entry name" value="LARGE RIBOSOMAL SUBUNIT PROTEIN UL18M"/>
    <property type="match status" value="1"/>
</dbReference>
<dbReference type="Proteomes" id="UP000321513">
    <property type="component" value="Unassembled WGS sequence"/>
</dbReference>
<dbReference type="GO" id="GO:0003735">
    <property type="term" value="F:structural constituent of ribosome"/>
    <property type="evidence" value="ECO:0007669"/>
    <property type="project" value="InterPro"/>
</dbReference>
<evidence type="ECO:0000313" key="9">
    <source>
        <dbReference type="Proteomes" id="UP000321513"/>
    </source>
</evidence>
<sequence>MDKLIKRQKIRYRVRKKVSGTATKPRLSVFRSNSEIYAQLIDDTTGTTLAAASSREKDIAAQTAPKVEKSKMVGAAIARKATALGLTTCVFDRGGNLYHGRVKAVADGAREGGLQF</sequence>
<dbReference type="Pfam" id="PF00861">
    <property type="entry name" value="Ribosomal_L18p"/>
    <property type="match status" value="1"/>
</dbReference>
<evidence type="ECO:0000256" key="5">
    <source>
        <dbReference type="ARBA" id="ARBA00023274"/>
    </source>
</evidence>
<evidence type="ECO:0000256" key="2">
    <source>
        <dbReference type="ARBA" id="ARBA00022730"/>
    </source>
</evidence>
<dbReference type="GO" id="GO:0006412">
    <property type="term" value="P:translation"/>
    <property type="evidence" value="ECO:0007669"/>
    <property type="project" value="UniProtKB-UniRule"/>
</dbReference>
<dbReference type="InterPro" id="IPR004389">
    <property type="entry name" value="Ribosomal_uL18_bac-type"/>
</dbReference>
<keyword evidence="5 7" id="KW-0687">Ribonucleoprotein</keyword>
<comment type="similarity">
    <text evidence="1 7">Belongs to the universal ribosomal protein uL18 family.</text>
</comment>
<dbReference type="InterPro" id="IPR057268">
    <property type="entry name" value="Ribosomal_L18"/>
</dbReference>
<dbReference type="Gene3D" id="3.30.420.100">
    <property type="match status" value="1"/>
</dbReference>
<dbReference type="InterPro" id="IPR005484">
    <property type="entry name" value="Ribosomal_uL18_bac/plant/anim"/>
</dbReference>
<keyword evidence="3 7" id="KW-0694">RNA-binding</keyword>
<dbReference type="PANTHER" id="PTHR12899">
    <property type="entry name" value="39S RIBOSOMAL PROTEIN L18, MITOCHONDRIAL"/>
    <property type="match status" value="1"/>
</dbReference>
<dbReference type="NCBIfam" id="TIGR00060">
    <property type="entry name" value="L18_bact"/>
    <property type="match status" value="1"/>
</dbReference>
<dbReference type="RefSeq" id="WP_174834594.1">
    <property type="nucleotide sequence ID" value="NZ_BJYT01000001.1"/>
</dbReference>